<keyword evidence="4" id="KW-1185">Reference proteome</keyword>
<dbReference type="EMBL" id="BRYB01002572">
    <property type="protein sequence ID" value="GMI21940.1"/>
    <property type="molecule type" value="Genomic_DNA"/>
</dbReference>
<feature type="domain" description="CRAL-TRIO" evidence="2">
    <location>
        <begin position="272"/>
        <end position="459"/>
    </location>
</feature>
<dbReference type="InterPro" id="IPR051026">
    <property type="entry name" value="PI/PC_transfer"/>
</dbReference>
<gene>
    <name evidence="3" type="ORF">TeGR_g13020</name>
</gene>
<dbReference type="SMART" id="SM00516">
    <property type="entry name" value="SEC14"/>
    <property type="match status" value="1"/>
</dbReference>
<accession>A0ABQ6M918</accession>
<dbReference type="PROSITE" id="PS50191">
    <property type="entry name" value="CRAL_TRIO"/>
    <property type="match status" value="1"/>
</dbReference>
<protein>
    <recommendedName>
        <fullName evidence="2">CRAL-TRIO domain-containing protein</fullName>
    </recommendedName>
</protein>
<organism evidence="3 4">
    <name type="scientific">Tetraparma gracilis</name>
    <dbReference type="NCBI Taxonomy" id="2962635"/>
    <lineage>
        <taxon>Eukaryota</taxon>
        <taxon>Sar</taxon>
        <taxon>Stramenopiles</taxon>
        <taxon>Ochrophyta</taxon>
        <taxon>Bolidophyceae</taxon>
        <taxon>Parmales</taxon>
        <taxon>Triparmaceae</taxon>
        <taxon>Tetraparma</taxon>
    </lineage>
</organism>
<name>A0ABQ6M918_9STRA</name>
<feature type="region of interest" description="Disordered" evidence="1">
    <location>
        <begin position="502"/>
        <end position="524"/>
    </location>
</feature>
<reference evidence="3 4" key="1">
    <citation type="journal article" date="2023" name="Commun. Biol.">
        <title>Genome analysis of Parmales, the sister group of diatoms, reveals the evolutionary specialization of diatoms from phago-mixotrophs to photoautotrophs.</title>
        <authorList>
            <person name="Ban H."/>
            <person name="Sato S."/>
            <person name="Yoshikawa S."/>
            <person name="Yamada K."/>
            <person name="Nakamura Y."/>
            <person name="Ichinomiya M."/>
            <person name="Sato N."/>
            <person name="Blanc-Mathieu R."/>
            <person name="Endo H."/>
            <person name="Kuwata A."/>
            <person name="Ogata H."/>
        </authorList>
    </citation>
    <scope>NUCLEOTIDE SEQUENCE [LARGE SCALE GENOMIC DNA]</scope>
</reference>
<dbReference type="CDD" id="cd00170">
    <property type="entry name" value="SEC14"/>
    <property type="match status" value="1"/>
</dbReference>
<dbReference type="Gene3D" id="3.40.525.10">
    <property type="entry name" value="CRAL-TRIO lipid binding domain"/>
    <property type="match status" value="1"/>
</dbReference>
<dbReference type="Pfam" id="PF00650">
    <property type="entry name" value="CRAL_TRIO"/>
    <property type="match status" value="1"/>
</dbReference>
<dbReference type="SUPFAM" id="SSF52087">
    <property type="entry name" value="CRAL/TRIO domain"/>
    <property type="match status" value="1"/>
</dbReference>
<dbReference type="Proteomes" id="UP001165060">
    <property type="component" value="Unassembled WGS sequence"/>
</dbReference>
<dbReference type="InterPro" id="IPR001251">
    <property type="entry name" value="CRAL-TRIO_dom"/>
</dbReference>
<dbReference type="PANTHER" id="PTHR45657">
    <property type="entry name" value="CRAL-TRIO DOMAIN-CONTAINING PROTEIN YKL091C-RELATED"/>
    <property type="match status" value="1"/>
</dbReference>
<dbReference type="PANTHER" id="PTHR45657:SF1">
    <property type="entry name" value="CRAL-TRIO DOMAIN-CONTAINING PROTEIN YKL091C-RELATED"/>
    <property type="match status" value="1"/>
</dbReference>
<evidence type="ECO:0000313" key="4">
    <source>
        <dbReference type="Proteomes" id="UP001165060"/>
    </source>
</evidence>
<evidence type="ECO:0000313" key="3">
    <source>
        <dbReference type="EMBL" id="GMI21940.1"/>
    </source>
</evidence>
<evidence type="ECO:0000256" key="1">
    <source>
        <dbReference type="SAM" id="MobiDB-lite"/>
    </source>
</evidence>
<evidence type="ECO:0000259" key="2">
    <source>
        <dbReference type="PROSITE" id="PS50191"/>
    </source>
</evidence>
<sequence>METMTLTLKLPPPDPQDVSSCGWFAELQLKDRGNNPLPYQHRTSAYNTFSPSQEFSFTNHADSTGTHFDTSHSSFAVAVCVTFMRYKGMLDMVGEVVDTRHFPLTQNLFNKHSGLHETFVLDRSSGTKYPVSLSVEWEDTCAGSTVDQLRESFDGAGPEETEALLDKVRAELTLLGINISADAPEKDKMETEAICKLALHFYGKRKELQLDPPEGQQPTGKVLYEDAWQLMCYWRGFGNEARASITKSCKWRIEENASHLRTQSLESIIGCRREDFERFYTCGLLGFTPAGEPVAARTFGDLEMQGLRKTLGKFEGDDREELSPSQYFNRAHIWEMEWFKDILRHQSLTLHRQVKSVIVLDLKGCSMRQFSREIMALIKKMLGDDSDHYPDTLLKLYIINSPSFFAFIWKVIKPYLHPVVVAKVSIVSKISETKEIMREIPVPPCCTCKEYGGDAVPVEGATTRFCFVPFGGWEATPSSVQPPVWGVEQVREAIEKATLVLGGGGEEEKKEGEEGGGGGAERKASWEATGVPAVLSGGARTKKSGSAPLEVEKEDPVQDLRDIVKLLLLMLAVVALAFAVASQTTQCPPNMTCNLGDKIIQQLMR</sequence>
<proteinExistence type="predicted"/>
<dbReference type="InterPro" id="IPR036865">
    <property type="entry name" value="CRAL-TRIO_dom_sf"/>
</dbReference>
<comment type="caution">
    <text evidence="3">The sequence shown here is derived from an EMBL/GenBank/DDBJ whole genome shotgun (WGS) entry which is preliminary data.</text>
</comment>